<evidence type="ECO:0000256" key="3">
    <source>
        <dbReference type="ARBA" id="ARBA00022692"/>
    </source>
</evidence>
<feature type="transmembrane region" description="Helical" evidence="7">
    <location>
        <begin position="266"/>
        <end position="292"/>
    </location>
</feature>
<reference evidence="9 10" key="1">
    <citation type="submission" date="2020-10" db="EMBL/GenBank/DDBJ databases">
        <title>The Coptis chinensis genome and diversification of protoberbering-type alkaloids.</title>
        <authorList>
            <person name="Wang B."/>
            <person name="Shu S."/>
            <person name="Song C."/>
            <person name="Liu Y."/>
        </authorList>
    </citation>
    <scope>NUCLEOTIDE SEQUENCE [LARGE SCALE GENOMIC DNA]</scope>
    <source>
        <strain evidence="9">HL-2020</strain>
        <tissue evidence="9">Leaf</tissue>
    </source>
</reference>
<dbReference type="PROSITE" id="PS50004">
    <property type="entry name" value="C2"/>
    <property type="match status" value="1"/>
</dbReference>
<evidence type="ECO:0000256" key="4">
    <source>
        <dbReference type="ARBA" id="ARBA00022737"/>
    </source>
</evidence>
<dbReference type="AlphaFoldDB" id="A0A835H854"/>
<accession>A0A835H854</accession>
<evidence type="ECO:0000256" key="1">
    <source>
        <dbReference type="ARBA" id="ARBA00004141"/>
    </source>
</evidence>
<keyword evidence="5 7" id="KW-1133">Transmembrane helix</keyword>
<dbReference type="FunFam" id="2.60.40.150:FF:000090">
    <property type="entry name" value="C2 domain-containing protein"/>
    <property type="match status" value="1"/>
</dbReference>
<feature type="transmembrane region" description="Helical" evidence="7">
    <location>
        <begin position="382"/>
        <end position="411"/>
    </location>
</feature>
<dbReference type="GO" id="GO:0016020">
    <property type="term" value="C:membrane"/>
    <property type="evidence" value="ECO:0007669"/>
    <property type="project" value="UniProtKB-SubCell"/>
</dbReference>
<dbReference type="Proteomes" id="UP000631114">
    <property type="component" value="Unassembled WGS sequence"/>
</dbReference>
<dbReference type="EMBL" id="JADFTS010000008">
    <property type="protein sequence ID" value="KAF9592288.1"/>
    <property type="molecule type" value="Genomic_DNA"/>
</dbReference>
<dbReference type="InterPro" id="IPR013583">
    <property type="entry name" value="MCTP_C"/>
</dbReference>
<comment type="similarity">
    <text evidence="2">Belongs to the MCTP family.</text>
</comment>
<protein>
    <recommendedName>
        <fullName evidence="8">C2 domain-containing protein</fullName>
    </recommendedName>
</protein>
<dbReference type="InterPro" id="IPR035892">
    <property type="entry name" value="C2_domain_sf"/>
</dbReference>
<dbReference type="PANTHER" id="PTHR31425:SF35">
    <property type="entry name" value="MULTIPLE C2 DOMAIN AND TRANSMEMBRANE REGION PROTEIN 16"/>
    <property type="match status" value="1"/>
</dbReference>
<organism evidence="9 10">
    <name type="scientific">Coptis chinensis</name>
    <dbReference type="NCBI Taxonomy" id="261450"/>
    <lineage>
        <taxon>Eukaryota</taxon>
        <taxon>Viridiplantae</taxon>
        <taxon>Streptophyta</taxon>
        <taxon>Embryophyta</taxon>
        <taxon>Tracheophyta</taxon>
        <taxon>Spermatophyta</taxon>
        <taxon>Magnoliopsida</taxon>
        <taxon>Ranunculales</taxon>
        <taxon>Ranunculaceae</taxon>
        <taxon>Coptidoideae</taxon>
        <taxon>Coptis</taxon>
    </lineage>
</organism>
<dbReference type="Gene3D" id="2.60.40.150">
    <property type="entry name" value="C2 domain"/>
    <property type="match status" value="1"/>
</dbReference>
<name>A0A835H854_9MAGN</name>
<dbReference type="SUPFAM" id="SSF49562">
    <property type="entry name" value="C2 domain (Calcium/lipid-binding domain, CaLB)"/>
    <property type="match status" value="1"/>
</dbReference>
<feature type="transmembrane region" description="Helical" evidence="7">
    <location>
        <begin position="236"/>
        <end position="254"/>
    </location>
</feature>
<dbReference type="CDD" id="cd08379">
    <property type="entry name" value="C2D_MCTP_PRT_plant"/>
    <property type="match status" value="1"/>
</dbReference>
<comment type="caution">
    <text evidence="9">The sequence shown here is derived from an EMBL/GenBank/DDBJ whole genome shotgun (WGS) entry which is preliminary data.</text>
</comment>
<gene>
    <name evidence="9" type="ORF">IFM89_013514</name>
</gene>
<dbReference type="InterPro" id="IPR000008">
    <property type="entry name" value="C2_dom"/>
</dbReference>
<evidence type="ECO:0000256" key="2">
    <source>
        <dbReference type="ARBA" id="ARBA00007923"/>
    </source>
</evidence>
<evidence type="ECO:0000313" key="9">
    <source>
        <dbReference type="EMBL" id="KAF9592288.1"/>
    </source>
</evidence>
<keyword evidence="6 7" id="KW-0472">Membrane</keyword>
<comment type="subcellular location">
    <subcellularLocation>
        <location evidence="1">Membrane</location>
        <topology evidence="1">Multi-pass membrane protein</topology>
    </subcellularLocation>
</comment>
<sequence>MDESAHVCSDFRPTARQLWKPPVGTVELGIVGCKNLIPMKTINGKGTTDAYSVAKYGQKWVRTRTISDALDPKWNEQYTWRVYDPCTVLSIGVFDSYGGQETNGLKEATRQDYRIGKVRIRISTLQTSRVYRNTYPLLLLTPSGLKKMGDIEIAVRFVRAVPTLDIFHVYTQPMLPLMHHIKPLGVVQQDLLRNAASKVVAQHLSRSEPPLPREVVLYMLDADTHVFSMRKVRANWYRIINVIAGVIDVLRWIEDTRSWRNPTATLLVHALLVMLVWFPDLIVPTVAFYIFVVGAWNYRFRSRGSLPHLDAKISQADVVDRDELDEEFDTMPSSRSPDIVRARYDKLRTLGARVQTVLGDFATQGERMQALVTWRDPRATGIFVGLCFVVAVVLYLVPSKMVAMASGFYYLRHPMFRDRMPSPALNFFRRLPSLTTQMM</sequence>
<dbReference type="OrthoDB" id="67700at2759"/>
<dbReference type="Pfam" id="PF00168">
    <property type="entry name" value="C2"/>
    <property type="match status" value="1"/>
</dbReference>
<keyword evidence="4" id="KW-0677">Repeat</keyword>
<dbReference type="InterPro" id="IPR047259">
    <property type="entry name" value="QUIRKY-like"/>
</dbReference>
<keyword evidence="3 7" id="KW-0812">Transmembrane</keyword>
<evidence type="ECO:0000259" key="8">
    <source>
        <dbReference type="PROSITE" id="PS50004"/>
    </source>
</evidence>
<evidence type="ECO:0000256" key="7">
    <source>
        <dbReference type="SAM" id="Phobius"/>
    </source>
</evidence>
<dbReference type="PANTHER" id="PTHR31425">
    <property type="entry name" value="PHOSPHORIBOSYLANTHRANILATE TRANSFERASE ISOFORM 1"/>
    <property type="match status" value="1"/>
</dbReference>
<evidence type="ECO:0000256" key="6">
    <source>
        <dbReference type="ARBA" id="ARBA00023136"/>
    </source>
</evidence>
<evidence type="ECO:0000256" key="5">
    <source>
        <dbReference type="ARBA" id="ARBA00022989"/>
    </source>
</evidence>
<dbReference type="InterPro" id="IPR047255">
    <property type="entry name" value="C2D_MCTP_PRT_plant"/>
</dbReference>
<dbReference type="Pfam" id="PF08372">
    <property type="entry name" value="PRT_C"/>
    <property type="match status" value="1"/>
</dbReference>
<feature type="domain" description="C2" evidence="8">
    <location>
        <begin position="7"/>
        <end position="135"/>
    </location>
</feature>
<proteinExistence type="inferred from homology"/>
<dbReference type="SMART" id="SM00239">
    <property type="entry name" value="C2"/>
    <property type="match status" value="1"/>
</dbReference>
<evidence type="ECO:0000313" key="10">
    <source>
        <dbReference type="Proteomes" id="UP000631114"/>
    </source>
</evidence>
<keyword evidence="10" id="KW-1185">Reference proteome</keyword>